<comment type="caution">
    <text evidence="2">The sequence shown here is derived from an EMBL/GenBank/DDBJ whole genome shotgun (WGS) entry which is preliminary data.</text>
</comment>
<evidence type="ECO:0000256" key="1">
    <source>
        <dbReference type="SAM" id="Phobius"/>
    </source>
</evidence>
<evidence type="ECO:0000313" key="2">
    <source>
        <dbReference type="EMBL" id="MCZ9304092.1"/>
    </source>
</evidence>
<dbReference type="RefSeq" id="WP_230580354.1">
    <property type="nucleotide sequence ID" value="NZ_JAKMUV010000001.1"/>
</dbReference>
<dbReference type="EMBL" id="JAKMUV010000001">
    <property type="protein sequence ID" value="MCZ9304092.1"/>
    <property type="molecule type" value="Genomic_DNA"/>
</dbReference>
<organism evidence="2 3">
    <name type="scientific">Corynebacterium macclintockiae</name>
    <dbReference type="NCBI Taxonomy" id="2913501"/>
    <lineage>
        <taxon>Bacteria</taxon>
        <taxon>Bacillati</taxon>
        <taxon>Actinomycetota</taxon>
        <taxon>Actinomycetes</taxon>
        <taxon>Mycobacteriales</taxon>
        <taxon>Corynebacteriaceae</taxon>
        <taxon>Corynebacterium</taxon>
    </lineage>
</organism>
<feature type="transmembrane region" description="Helical" evidence="1">
    <location>
        <begin position="228"/>
        <end position="246"/>
    </location>
</feature>
<dbReference type="AlphaFoldDB" id="A0A9X3M4H0"/>
<name>A0A9X3M4H0_9CORY</name>
<feature type="transmembrane region" description="Helical" evidence="1">
    <location>
        <begin position="398"/>
        <end position="422"/>
    </location>
</feature>
<feature type="transmembrane region" description="Helical" evidence="1">
    <location>
        <begin position="296"/>
        <end position="315"/>
    </location>
</feature>
<reference evidence="2" key="1">
    <citation type="submission" date="2022-02" db="EMBL/GenBank/DDBJ databases">
        <title>Corynebacterium sp. from urogenital microbiome.</title>
        <authorList>
            <person name="Cappelli E.A."/>
            <person name="Ribeiro T.G."/>
            <person name="Peixe L."/>
        </authorList>
    </citation>
    <scope>NUCLEOTIDE SEQUENCE</scope>
    <source>
        <strain evidence="2">C9Ua_112</strain>
    </source>
</reference>
<keyword evidence="3" id="KW-1185">Reference proteome</keyword>
<feature type="transmembrane region" description="Helical" evidence="1">
    <location>
        <begin position="322"/>
        <end position="339"/>
    </location>
</feature>
<evidence type="ECO:0008006" key="4">
    <source>
        <dbReference type="Google" id="ProtNLM"/>
    </source>
</evidence>
<feature type="transmembrane region" description="Helical" evidence="1">
    <location>
        <begin position="152"/>
        <end position="169"/>
    </location>
</feature>
<keyword evidence="1" id="KW-0812">Transmembrane</keyword>
<feature type="transmembrane region" description="Helical" evidence="1">
    <location>
        <begin position="127"/>
        <end position="146"/>
    </location>
</feature>
<keyword evidence="1" id="KW-1133">Transmembrane helix</keyword>
<sequence length="621" mass="66733">MRLSIPTHLTVTRASTSTVKRARFTALLTLVAIVALGVRGWQLSQRTFYWDDFIIPATFRGGSIGDYFTSYDGHLMPASALVQVVAHRIAPLNWALPATLLLVLSAVAAALWARVCVRLTGRSLTTLGLYTALLFSPFLMDAAGWWSAGLNALAWQVGMAGFTLCFLSARSSPNPWRHSLIATAILLLALCFTEKSLTIVPAAVALAFLVDWSVEGAHDSSRSTITRFFAAPGALFLLWCVLYLTLCPLPAEEPARESLWSGIPTSLFSTVLPGALGGPLSWDRWSPSSAFATAPTWWSITSAALLLIAASIWLRRDTRRRALGLLVIVGYLAIIYLLLSRARSTTGTSDLLLRSMHYFADWFSFAVLVVGCCLFSLGRPHAPARPDVSSAHARGAQWLGVCTVVCAVAISLISTFTWVGAWRDDRTADYLANLRASTKLDGSGPPPPLLGQPVPLDILTPVVHPHDQVSTLTGQPPVTQLDHEPRIIDESGQIVDAEVVASATTQQGKEPECGVRITAGESQPILLDKPLPFGDWTWQLNATASTDMTLTITTPNGLEDAKETKSRATKVQVDSELKPRWVRVSGGGGILLVRAEADSGTSDEYVCIGAGGIGPLVAKAG</sequence>
<evidence type="ECO:0000313" key="3">
    <source>
        <dbReference type="Proteomes" id="UP001146505"/>
    </source>
</evidence>
<protein>
    <recommendedName>
        <fullName evidence="4">Transmembrane protein</fullName>
    </recommendedName>
</protein>
<feature type="transmembrane region" description="Helical" evidence="1">
    <location>
        <begin position="258"/>
        <end position="276"/>
    </location>
</feature>
<feature type="transmembrane region" description="Helical" evidence="1">
    <location>
        <begin position="181"/>
        <end position="208"/>
    </location>
</feature>
<proteinExistence type="predicted"/>
<feature type="transmembrane region" description="Helical" evidence="1">
    <location>
        <begin position="359"/>
        <end position="377"/>
    </location>
</feature>
<gene>
    <name evidence="2" type="ORF">L8U58_00810</name>
</gene>
<dbReference type="Proteomes" id="UP001146505">
    <property type="component" value="Unassembled WGS sequence"/>
</dbReference>
<keyword evidence="1" id="KW-0472">Membrane</keyword>
<feature type="transmembrane region" description="Helical" evidence="1">
    <location>
        <begin position="94"/>
        <end position="115"/>
    </location>
</feature>
<feature type="transmembrane region" description="Helical" evidence="1">
    <location>
        <begin position="21"/>
        <end position="41"/>
    </location>
</feature>
<dbReference type="GeneID" id="301812065"/>
<accession>A0A9X3M4H0</accession>